<dbReference type="Pfam" id="PF13480">
    <property type="entry name" value="Acetyltransf_6"/>
    <property type="match status" value="1"/>
</dbReference>
<feature type="region of interest" description="Disordered" evidence="1">
    <location>
        <begin position="373"/>
        <end position="392"/>
    </location>
</feature>
<dbReference type="InterPro" id="IPR016181">
    <property type="entry name" value="Acyl_CoA_acyltransferase"/>
</dbReference>
<feature type="domain" description="BioF2-like acetyltransferase" evidence="2">
    <location>
        <begin position="178"/>
        <end position="330"/>
    </location>
</feature>
<dbReference type="AlphaFoldDB" id="A0A5C5ZRL5"/>
<sequence>MQVRLLTIADELDALAPEWNQLTCGAPFRRHEWLAGWARVYLSGEARQTPWVLAAYETTAHGEQLLGVAPWRLETSVARGRVIRPLGDGEICTDHLSLLCDDANASRVANGFAEYLTLNQRGWDRLELTDADADDVAIAALLDALGARGCESTSRTAGSCWALELPESWDDFLAMQSKSHRKQLRKAERRADAELSPVWRRVENEADLDSAWPIFVDLHQRRRLSLGEPGCFASERFACFHERVARDLLRAGRLRLGWLELAGEPAAVEYQYLGDEIDGSAGAVYAYQGGVDPDRLDDEPGRLAMIYTIRSAIEEGRPRMDFLRGDEAYKPHWRAEPHATVSHRVVPPRRSARLRAGATGVAEGLRGVLKNGLGAWNGTPAPAAPPTEDATS</sequence>
<gene>
    <name evidence="3" type="ORF">Mal64_00770</name>
</gene>
<evidence type="ECO:0000256" key="1">
    <source>
        <dbReference type="SAM" id="MobiDB-lite"/>
    </source>
</evidence>
<proteinExistence type="predicted"/>
<dbReference type="SUPFAM" id="SSF55729">
    <property type="entry name" value="Acyl-CoA N-acyltransferases (Nat)"/>
    <property type="match status" value="1"/>
</dbReference>
<dbReference type="OrthoDB" id="9808976at2"/>
<dbReference type="Proteomes" id="UP000315440">
    <property type="component" value="Unassembled WGS sequence"/>
</dbReference>
<reference evidence="3 4" key="1">
    <citation type="submission" date="2019-02" db="EMBL/GenBank/DDBJ databases">
        <title>Deep-cultivation of Planctomycetes and their phenomic and genomic characterization uncovers novel biology.</title>
        <authorList>
            <person name="Wiegand S."/>
            <person name="Jogler M."/>
            <person name="Boedeker C."/>
            <person name="Pinto D."/>
            <person name="Vollmers J."/>
            <person name="Rivas-Marin E."/>
            <person name="Kohn T."/>
            <person name="Peeters S.H."/>
            <person name="Heuer A."/>
            <person name="Rast P."/>
            <person name="Oberbeckmann S."/>
            <person name="Bunk B."/>
            <person name="Jeske O."/>
            <person name="Meyerdierks A."/>
            <person name="Storesund J.E."/>
            <person name="Kallscheuer N."/>
            <person name="Luecker S."/>
            <person name="Lage O.M."/>
            <person name="Pohl T."/>
            <person name="Merkel B.J."/>
            <person name="Hornburger P."/>
            <person name="Mueller R.-W."/>
            <person name="Bruemmer F."/>
            <person name="Labrenz M."/>
            <person name="Spormann A.M."/>
            <person name="Op Den Camp H."/>
            <person name="Overmann J."/>
            <person name="Amann R."/>
            <person name="Jetten M.S.M."/>
            <person name="Mascher T."/>
            <person name="Medema M.H."/>
            <person name="Devos D.P."/>
            <person name="Kaster A.-K."/>
            <person name="Ovreas L."/>
            <person name="Rohde M."/>
            <person name="Galperin M.Y."/>
            <person name="Jogler C."/>
        </authorList>
    </citation>
    <scope>NUCLEOTIDE SEQUENCE [LARGE SCALE GENOMIC DNA]</scope>
    <source>
        <strain evidence="3 4">Mal64</strain>
    </source>
</reference>
<comment type="caution">
    <text evidence="3">The sequence shown here is derived from an EMBL/GenBank/DDBJ whole genome shotgun (WGS) entry which is preliminary data.</text>
</comment>
<accession>A0A5C5ZRL5</accession>
<evidence type="ECO:0000259" key="2">
    <source>
        <dbReference type="Pfam" id="PF13480"/>
    </source>
</evidence>
<keyword evidence="4" id="KW-1185">Reference proteome</keyword>
<name>A0A5C5ZRL5_9BACT</name>
<dbReference type="Gene3D" id="3.40.630.30">
    <property type="match status" value="1"/>
</dbReference>
<dbReference type="RefSeq" id="WP_146395570.1">
    <property type="nucleotide sequence ID" value="NZ_SJPQ01000001.1"/>
</dbReference>
<organism evidence="3 4">
    <name type="scientific">Pseudobythopirellula maris</name>
    <dbReference type="NCBI Taxonomy" id="2527991"/>
    <lineage>
        <taxon>Bacteria</taxon>
        <taxon>Pseudomonadati</taxon>
        <taxon>Planctomycetota</taxon>
        <taxon>Planctomycetia</taxon>
        <taxon>Pirellulales</taxon>
        <taxon>Lacipirellulaceae</taxon>
        <taxon>Pseudobythopirellula</taxon>
    </lineage>
</organism>
<protein>
    <recommendedName>
        <fullName evidence="2">BioF2-like acetyltransferase domain-containing protein</fullName>
    </recommendedName>
</protein>
<evidence type="ECO:0000313" key="3">
    <source>
        <dbReference type="EMBL" id="TWT89698.1"/>
    </source>
</evidence>
<dbReference type="InterPro" id="IPR038740">
    <property type="entry name" value="BioF2-like_GNAT_dom"/>
</dbReference>
<dbReference type="EMBL" id="SJPQ01000001">
    <property type="protein sequence ID" value="TWT89698.1"/>
    <property type="molecule type" value="Genomic_DNA"/>
</dbReference>
<evidence type="ECO:0000313" key="4">
    <source>
        <dbReference type="Proteomes" id="UP000315440"/>
    </source>
</evidence>